<accession>A0ABW7RB47</accession>
<feature type="domain" description="Enterochelin esterase N-terminal" evidence="6">
    <location>
        <begin position="78"/>
        <end position="194"/>
    </location>
</feature>
<name>A0ABW7RB47_9ACTN</name>
<dbReference type="SUPFAM" id="SSF81296">
    <property type="entry name" value="E set domains"/>
    <property type="match status" value="1"/>
</dbReference>
<evidence type="ECO:0000256" key="5">
    <source>
        <dbReference type="SAM" id="MobiDB-lite"/>
    </source>
</evidence>
<feature type="region of interest" description="Disordered" evidence="5">
    <location>
        <begin position="187"/>
        <end position="211"/>
    </location>
</feature>
<feature type="compositionally biased region" description="Basic and acidic residues" evidence="5">
    <location>
        <begin position="197"/>
        <end position="210"/>
    </location>
</feature>
<keyword evidence="8" id="KW-1185">Reference proteome</keyword>
<protein>
    <submittedName>
        <fullName evidence="7">Enterochelin esterase</fullName>
        <ecNumber evidence="7">3.1.1.-</ecNumber>
    </submittedName>
</protein>
<dbReference type="InterPro" id="IPR050583">
    <property type="entry name" value="Mycobacterial_A85_antigen"/>
</dbReference>
<evidence type="ECO:0000256" key="4">
    <source>
        <dbReference type="ARBA" id="ARBA00024201"/>
    </source>
</evidence>
<proteinExistence type="inferred from homology"/>
<dbReference type="InterPro" id="IPR014756">
    <property type="entry name" value="Ig_E-set"/>
</dbReference>
<reference evidence="7 8" key="1">
    <citation type="submission" date="2024-10" db="EMBL/GenBank/DDBJ databases">
        <title>The Natural Products Discovery Center: Release of the First 8490 Sequenced Strains for Exploring Actinobacteria Biosynthetic Diversity.</title>
        <authorList>
            <person name="Kalkreuter E."/>
            <person name="Kautsar S.A."/>
            <person name="Yang D."/>
            <person name="Bader C.D."/>
            <person name="Teijaro C.N."/>
            <person name="Fluegel L."/>
            <person name="Davis C.M."/>
            <person name="Simpson J.R."/>
            <person name="Lauterbach L."/>
            <person name="Steele A.D."/>
            <person name="Gui C."/>
            <person name="Meng S."/>
            <person name="Li G."/>
            <person name="Viehrig K."/>
            <person name="Ye F."/>
            <person name="Su P."/>
            <person name="Kiefer A.F."/>
            <person name="Nichols A."/>
            <person name="Cepeda A.J."/>
            <person name="Yan W."/>
            <person name="Fan B."/>
            <person name="Jiang Y."/>
            <person name="Adhikari A."/>
            <person name="Zheng C.-J."/>
            <person name="Schuster L."/>
            <person name="Cowan T.M."/>
            <person name="Smanski M.J."/>
            <person name="Chevrette M.G."/>
            <person name="De Carvalho L.P.S."/>
            <person name="Shen B."/>
        </authorList>
    </citation>
    <scope>NUCLEOTIDE SEQUENCE [LARGE SCALE GENOMIC DNA]</scope>
    <source>
        <strain evidence="7 8">NPDC018013</strain>
    </source>
</reference>
<evidence type="ECO:0000313" key="8">
    <source>
        <dbReference type="Proteomes" id="UP001610990"/>
    </source>
</evidence>
<comment type="similarity">
    <text evidence="4">Belongs to the Fes family.</text>
</comment>
<comment type="caution">
    <text evidence="7">The sequence shown here is derived from an EMBL/GenBank/DDBJ whole genome shotgun (WGS) entry which is preliminary data.</text>
</comment>
<dbReference type="Gene3D" id="2.60.40.10">
    <property type="entry name" value="Immunoglobulins"/>
    <property type="match status" value="1"/>
</dbReference>
<dbReference type="InterPro" id="IPR029058">
    <property type="entry name" value="AB_hydrolase_fold"/>
</dbReference>
<evidence type="ECO:0000313" key="7">
    <source>
        <dbReference type="EMBL" id="MFH8585277.1"/>
    </source>
</evidence>
<comment type="subcellular location">
    <subcellularLocation>
        <location evidence="1">Cytoplasm</location>
    </subcellularLocation>
</comment>
<keyword evidence="3 7" id="KW-0378">Hydrolase</keyword>
<sequence length="442" mass="47953">MNGAAPLAPDARPRARTAAADRPLPRPAAGPRITRLAHRLDTAAPDERTALVADFWAAAERSGTPLVEPLDGDPDHRAVTFLWRGHRATRQVLLLANRLMDRDHLAGSLLTRLPGTDIWYRTQRLRADHRGSYRIVADLTPGPPPAGGGPLQDRLRALTAHAAPDPLNPGRIPGRWGVPDSSVFALPQAPPQPWHARRADAPRGTAERHRLPGATLGDERDIWVYVPPGHTAAAPLDVLVLSDGDMWFGALGIQHTLDALIADRAIPPLLVLSPDAVDNATRWRELGARDPWADFLAHTLLPWAADRWPLTADPARTVVAGQSLGGLAALYACLRHPGRFGNALAQSPSLWWRPGMPRGVPKAMTGGVPWLAQQFADAGPRTVRVHLDVGLHEGAMVDYSRTLHDILRAGDYRVTRTEFNGGHDYACWRGGLADGLVSLLGR</sequence>
<dbReference type="InterPro" id="IPR013783">
    <property type="entry name" value="Ig-like_fold"/>
</dbReference>
<dbReference type="GO" id="GO:0016787">
    <property type="term" value="F:hydrolase activity"/>
    <property type="evidence" value="ECO:0007669"/>
    <property type="project" value="UniProtKB-KW"/>
</dbReference>
<dbReference type="SUPFAM" id="SSF53474">
    <property type="entry name" value="alpha/beta-Hydrolases"/>
    <property type="match status" value="1"/>
</dbReference>
<dbReference type="EC" id="3.1.1.-" evidence="7"/>
<organism evidence="7 8">
    <name type="scientific">Streptomyces celluloflavus</name>
    <dbReference type="NCBI Taxonomy" id="58344"/>
    <lineage>
        <taxon>Bacteria</taxon>
        <taxon>Bacillati</taxon>
        <taxon>Actinomycetota</taxon>
        <taxon>Actinomycetes</taxon>
        <taxon>Kitasatosporales</taxon>
        <taxon>Streptomycetaceae</taxon>
        <taxon>Streptomyces</taxon>
    </lineage>
</organism>
<evidence type="ECO:0000256" key="3">
    <source>
        <dbReference type="ARBA" id="ARBA00022801"/>
    </source>
</evidence>
<dbReference type="PANTHER" id="PTHR48098">
    <property type="entry name" value="ENTEROCHELIN ESTERASE-RELATED"/>
    <property type="match status" value="1"/>
</dbReference>
<dbReference type="EMBL" id="JBIRGH010000006">
    <property type="protein sequence ID" value="MFH8585277.1"/>
    <property type="molecule type" value="Genomic_DNA"/>
</dbReference>
<dbReference type="Proteomes" id="UP001610990">
    <property type="component" value="Unassembled WGS sequence"/>
</dbReference>
<evidence type="ECO:0000259" key="6">
    <source>
        <dbReference type="Pfam" id="PF11806"/>
    </source>
</evidence>
<dbReference type="Pfam" id="PF11806">
    <property type="entry name" value="Enterochelin_N"/>
    <property type="match status" value="1"/>
</dbReference>
<dbReference type="RefSeq" id="WP_397672413.1">
    <property type="nucleotide sequence ID" value="NZ_JBIRGH010000006.1"/>
</dbReference>
<dbReference type="PANTHER" id="PTHR48098:SF3">
    <property type="entry name" value="IRON(III) ENTEROBACTIN ESTERASE"/>
    <property type="match status" value="1"/>
</dbReference>
<dbReference type="InterPro" id="IPR000801">
    <property type="entry name" value="Esterase-like"/>
</dbReference>
<dbReference type="InterPro" id="IPR021764">
    <property type="entry name" value="Enterochelin_esterase_N"/>
</dbReference>
<dbReference type="Pfam" id="PF00756">
    <property type="entry name" value="Esterase"/>
    <property type="match status" value="1"/>
</dbReference>
<evidence type="ECO:0000256" key="1">
    <source>
        <dbReference type="ARBA" id="ARBA00004496"/>
    </source>
</evidence>
<gene>
    <name evidence="7" type="primary">fes</name>
    <name evidence="7" type="ORF">ACH4GP_12850</name>
</gene>
<feature type="region of interest" description="Disordered" evidence="5">
    <location>
        <begin position="1"/>
        <end position="30"/>
    </location>
</feature>
<evidence type="ECO:0000256" key="2">
    <source>
        <dbReference type="ARBA" id="ARBA00022490"/>
    </source>
</evidence>
<dbReference type="Gene3D" id="3.40.50.1820">
    <property type="entry name" value="alpha/beta hydrolase"/>
    <property type="match status" value="1"/>
</dbReference>
<keyword evidence="2" id="KW-0963">Cytoplasm</keyword>
<dbReference type="NCBIfam" id="NF007758">
    <property type="entry name" value="PRK10439.1"/>
    <property type="match status" value="1"/>
</dbReference>